<evidence type="ECO:0000313" key="2">
    <source>
        <dbReference type="EMBL" id="QDV25341.1"/>
    </source>
</evidence>
<feature type="compositionally biased region" description="Polar residues" evidence="1">
    <location>
        <begin position="457"/>
        <end position="469"/>
    </location>
</feature>
<dbReference type="EMBL" id="CP036298">
    <property type="protein sequence ID" value="QDV25341.1"/>
    <property type="molecule type" value="Genomic_DNA"/>
</dbReference>
<feature type="compositionally biased region" description="Low complexity" evidence="1">
    <location>
        <begin position="438"/>
        <end position="454"/>
    </location>
</feature>
<proteinExistence type="predicted"/>
<feature type="region of interest" description="Disordered" evidence="1">
    <location>
        <begin position="430"/>
        <end position="515"/>
    </location>
</feature>
<dbReference type="AlphaFoldDB" id="A0A518G9T2"/>
<organism evidence="2 3">
    <name type="scientific">Aureliella helgolandensis</name>
    <dbReference type="NCBI Taxonomy" id="2527968"/>
    <lineage>
        <taxon>Bacteria</taxon>
        <taxon>Pseudomonadati</taxon>
        <taxon>Planctomycetota</taxon>
        <taxon>Planctomycetia</taxon>
        <taxon>Pirellulales</taxon>
        <taxon>Pirellulaceae</taxon>
        <taxon>Aureliella</taxon>
    </lineage>
</organism>
<gene>
    <name evidence="2" type="ORF">Q31a_36660</name>
</gene>
<feature type="compositionally biased region" description="Low complexity" evidence="1">
    <location>
        <begin position="157"/>
        <end position="168"/>
    </location>
</feature>
<feature type="region of interest" description="Disordered" evidence="1">
    <location>
        <begin position="124"/>
        <end position="251"/>
    </location>
</feature>
<name>A0A518G9T2_9BACT</name>
<feature type="compositionally biased region" description="Polar residues" evidence="1">
    <location>
        <begin position="126"/>
        <end position="136"/>
    </location>
</feature>
<evidence type="ECO:0000256" key="1">
    <source>
        <dbReference type="SAM" id="MobiDB-lite"/>
    </source>
</evidence>
<dbReference type="Proteomes" id="UP000318017">
    <property type="component" value="Chromosome"/>
</dbReference>
<dbReference type="KEGG" id="ahel:Q31a_36660"/>
<reference evidence="2 3" key="1">
    <citation type="submission" date="2019-02" db="EMBL/GenBank/DDBJ databases">
        <title>Deep-cultivation of Planctomycetes and their phenomic and genomic characterization uncovers novel biology.</title>
        <authorList>
            <person name="Wiegand S."/>
            <person name="Jogler M."/>
            <person name="Boedeker C."/>
            <person name="Pinto D."/>
            <person name="Vollmers J."/>
            <person name="Rivas-Marin E."/>
            <person name="Kohn T."/>
            <person name="Peeters S.H."/>
            <person name="Heuer A."/>
            <person name="Rast P."/>
            <person name="Oberbeckmann S."/>
            <person name="Bunk B."/>
            <person name="Jeske O."/>
            <person name="Meyerdierks A."/>
            <person name="Storesund J.E."/>
            <person name="Kallscheuer N."/>
            <person name="Luecker S."/>
            <person name="Lage O.M."/>
            <person name="Pohl T."/>
            <person name="Merkel B.J."/>
            <person name="Hornburger P."/>
            <person name="Mueller R.-W."/>
            <person name="Bruemmer F."/>
            <person name="Labrenz M."/>
            <person name="Spormann A.M."/>
            <person name="Op den Camp H."/>
            <person name="Overmann J."/>
            <person name="Amann R."/>
            <person name="Jetten M.S.M."/>
            <person name="Mascher T."/>
            <person name="Medema M.H."/>
            <person name="Devos D.P."/>
            <person name="Kaster A.-K."/>
            <person name="Ovreas L."/>
            <person name="Rohde M."/>
            <person name="Galperin M.Y."/>
            <person name="Jogler C."/>
        </authorList>
    </citation>
    <scope>NUCLEOTIDE SEQUENCE [LARGE SCALE GENOMIC DNA]</scope>
    <source>
        <strain evidence="2 3">Q31a</strain>
    </source>
</reference>
<evidence type="ECO:0000313" key="3">
    <source>
        <dbReference type="Proteomes" id="UP000318017"/>
    </source>
</evidence>
<sequence>MAAISRLDLSQMDEVFPNRCTARRSSNIRASPDFPPAPLIFSGDCPLHRSPNKSKAGLLVPWAVLLLLLGAISGCRGRAYSDLYVENMAAEIRDLEDQLYEYDHEYRVLEQQLDSIRYENERLRQSAPTTGNTDHSSPGFASPSRATQPNSNPPSSPSSASPSRLNPAAPNPAPSSPSAEGVGRSLNGSPSILDRNIPSNGPSVLQDRLPEPPQAPASKTEVPSDNEFDFDELVPPSIEPGMPQPPSLPGVSHLEVQDRLPPENNLELNLSRIEVPGGSSAGPVQFASATDKVADTRVVEIAFHPSLSRATNLNSGPADDGLYLVLQPKNRQGQVVPIAADISIVALDHARSGEDARIGRWDFSAAQVKAHLQPLGAKQGIHLSLPWNTSEPAGERVEVFVRYTFPDARQVSGQKTFFVSNDNRAQAVWGPRGTDPVRPASSAQAGAQPASSRGFVSGTTASGNSQGANSAWKGVQQAANGRTDSHVSGEIGLADEHVVRPASHSAAVADPAPRP</sequence>
<accession>A0A518G9T2</accession>
<keyword evidence="3" id="KW-1185">Reference proteome</keyword>
<protein>
    <submittedName>
        <fullName evidence="2">Uncharacterized protein</fullName>
    </submittedName>
</protein>